<dbReference type="Gene3D" id="3.40.50.1860">
    <property type="match status" value="2"/>
</dbReference>
<keyword evidence="4 8" id="KW-0573">Peptidoglycan synthesis</keyword>
<dbReference type="InterPro" id="IPR015942">
    <property type="entry name" value="Asp/Glu/hydantoin_racemase"/>
</dbReference>
<dbReference type="PANTHER" id="PTHR21198">
    <property type="entry name" value="GLUTAMATE RACEMASE"/>
    <property type="match status" value="1"/>
</dbReference>
<proteinExistence type="inferred from homology"/>
<dbReference type="NCBIfam" id="TIGR00067">
    <property type="entry name" value="glut_race"/>
    <property type="match status" value="1"/>
</dbReference>
<dbReference type="PROSITE" id="PS00923">
    <property type="entry name" value="ASP_GLU_RACEMASE_1"/>
    <property type="match status" value="1"/>
</dbReference>
<evidence type="ECO:0000256" key="3">
    <source>
        <dbReference type="ARBA" id="ARBA00022960"/>
    </source>
</evidence>
<feature type="binding site" evidence="8">
    <location>
        <begin position="198"/>
        <end position="199"/>
    </location>
    <ligand>
        <name>substrate</name>
    </ligand>
</feature>
<accession>A0A5P1REE8</accession>
<dbReference type="PANTHER" id="PTHR21198:SF2">
    <property type="entry name" value="GLUTAMATE RACEMASE"/>
    <property type="match status" value="1"/>
</dbReference>
<sequence>MSLKEAARKPIGVFDSGVGGLSVLNELRAQLPGEDLIYLGDTARVPYGTKSSLSITRYATQAARALIEQDIKCLVIACNTASAVAVEPLRASYPYLKVIGVVEPGADACGRVTRTNHIAVIATESTINNQAYQKAILSRDPSCVIQALPCSLFVALAEEGWHEGPLVEAIIKRSLEPLIAAQVSHFKKPIDTLVLGCTHFPALKRPIANVLGEAVQLVDSAETTALYAKNMLSCEKLLNPQRVGQTRFMVTDGPERFARIAPLFFSEEVLSSEVELVDIQHYAERQNSH</sequence>
<comment type="function">
    <text evidence="8">Provides the (R)-glutamate required for cell wall biosynthesis.</text>
</comment>
<dbReference type="Pfam" id="PF01177">
    <property type="entry name" value="Asp_Glu_race"/>
    <property type="match status" value="1"/>
</dbReference>
<comment type="pathway">
    <text evidence="8">Cell wall biogenesis; peptidoglycan biosynthesis.</text>
</comment>
<evidence type="ECO:0000256" key="8">
    <source>
        <dbReference type="HAMAP-Rule" id="MF_00258"/>
    </source>
</evidence>
<dbReference type="UniPathway" id="UPA00219"/>
<dbReference type="EMBL" id="CP043869">
    <property type="protein sequence ID" value="QEQ97651.1"/>
    <property type="molecule type" value="Genomic_DNA"/>
</dbReference>
<keyword evidence="5 8" id="KW-0413">Isomerase</keyword>
<keyword evidence="10" id="KW-1185">Reference proteome</keyword>
<dbReference type="FunFam" id="3.40.50.1860:FF:000002">
    <property type="entry name" value="Glutamate racemase"/>
    <property type="match status" value="1"/>
</dbReference>
<feature type="binding site" evidence="8">
    <location>
        <begin position="79"/>
        <end position="80"/>
    </location>
    <ligand>
        <name>substrate</name>
    </ligand>
</feature>
<dbReference type="RefSeq" id="WP_138987766.1">
    <property type="nucleotide sequence ID" value="NZ_CP043869.1"/>
</dbReference>
<dbReference type="GO" id="GO:0008360">
    <property type="term" value="P:regulation of cell shape"/>
    <property type="evidence" value="ECO:0007669"/>
    <property type="project" value="UniProtKB-KW"/>
</dbReference>
<evidence type="ECO:0000313" key="9">
    <source>
        <dbReference type="EMBL" id="QEQ97651.1"/>
    </source>
</evidence>
<keyword evidence="6 8" id="KW-0961">Cell wall biogenesis/degradation</keyword>
<evidence type="ECO:0000256" key="1">
    <source>
        <dbReference type="ARBA" id="ARBA00001602"/>
    </source>
</evidence>
<keyword evidence="3 8" id="KW-0133">Cell shape</keyword>
<dbReference type="InterPro" id="IPR004391">
    <property type="entry name" value="Glu_race"/>
</dbReference>
<feature type="active site" description="Proton donor/acceptor" evidence="8">
    <location>
        <position position="197"/>
    </location>
</feature>
<protein>
    <recommendedName>
        <fullName evidence="7 8">Glutamate racemase</fullName>
        <ecNumber evidence="2 8">5.1.1.3</ecNumber>
    </recommendedName>
</protein>
<dbReference type="GO" id="GO:0008881">
    <property type="term" value="F:glutamate racemase activity"/>
    <property type="evidence" value="ECO:0007669"/>
    <property type="project" value="UniProtKB-UniRule"/>
</dbReference>
<dbReference type="AlphaFoldDB" id="A0A5P1REE8"/>
<evidence type="ECO:0000256" key="2">
    <source>
        <dbReference type="ARBA" id="ARBA00013090"/>
    </source>
</evidence>
<evidence type="ECO:0000256" key="6">
    <source>
        <dbReference type="ARBA" id="ARBA00023316"/>
    </source>
</evidence>
<dbReference type="EC" id="5.1.1.3" evidence="2 8"/>
<dbReference type="KEGG" id="ncu:F0U83_13500"/>
<comment type="catalytic activity">
    <reaction evidence="1 8">
        <text>L-glutamate = D-glutamate</text>
        <dbReference type="Rhea" id="RHEA:12813"/>
        <dbReference type="ChEBI" id="CHEBI:29985"/>
        <dbReference type="ChEBI" id="CHEBI:29986"/>
        <dbReference type="EC" id="5.1.1.3"/>
    </reaction>
</comment>
<comment type="similarity">
    <text evidence="8">Belongs to the aspartate/glutamate racemases family.</text>
</comment>
<dbReference type="OrthoDB" id="9801055at2"/>
<dbReference type="SUPFAM" id="SSF53681">
    <property type="entry name" value="Aspartate/glutamate racemase"/>
    <property type="match status" value="2"/>
</dbReference>
<reference evidence="9 10" key="1">
    <citation type="journal article" date="2019" name="Biochem. Eng. J.">
        <title>Metabolic engineering of the marine bacteria Neptunomonas concharum for the production of acetoin and meso-2,3-butanediol from acetate.</title>
        <authorList>
            <person name="Li W."/>
            <person name="Pu N."/>
            <person name="Liu C.-X."/>
            <person name="Yuan Q.-P."/>
            <person name="Li Z.-J."/>
        </authorList>
    </citation>
    <scope>NUCLEOTIDE SEQUENCE [LARGE SCALE GENOMIC DNA]</scope>
    <source>
        <strain evidence="9 10">JCM17730</strain>
    </source>
</reference>
<feature type="active site" description="Proton donor/acceptor" evidence="8">
    <location>
        <position position="78"/>
    </location>
</feature>
<name>A0A5P1REE8_9GAMM</name>
<organism evidence="9 10">
    <name type="scientific">Neptunomonas concharum</name>
    <dbReference type="NCBI Taxonomy" id="1031538"/>
    <lineage>
        <taxon>Bacteria</taxon>
        <taxon>Pseudomonadati</taxon>
        <taxon>Pseudomonadota</taxon>
        <taxon>Gammaproteobacteria</taxon>
        <taxon>Oceanospirillales</taxon>
        <taxon>Oceanospirillaceae</taxon>
        <taxon>Neptunomonas</taxon>
    </lineage>
</organism>
<dbReference type="InterPro" id="IPR018187">
    <property type="entry name" value="Asp/Glu_racemase_AS_1"/>
</dbReference>
<dbReference type="GO" id="GO:0009252">
    <property type="term" value="P:peptidoglycan biosynthetic process"/>
    <property type="evidence" value="ECO:0007669"/>
    <property type="project" value="UniProtKB-UniRule"/>
</dbReference>
<dbReference type="InterPro" id="IPR033134">
    <property type="entry name" value="Asp/Glu_racemase_AS_2"/>
</dbReference>
<gene>
    <name evidence="8" type="primary">murI</name>
    <name evidence="9" type="ORF">F0U83_13500</name>
</gene>
<evidence type="ECO:0000256" key="4">
    <source>
        <dbReference type="ARBA" id="ARBA00022984"/>
    </source>
</evidence>
<evidence type="ECO:0000256" key="5">
    <source>
        <dbReference type="ARBA" id="ARBA00023235"/>
    </source>
</evidence>
<evidence type="ECO:0000313" key="10">
    <source>
        <dbReference type="Proteomes" id="UP000324760"/>
    </source>
</evidence>
<dbReference type="GO" id="GO:0071555">
    <property type="term" value="P:cell wall organization"/>
    <property type="evidence" value="ECO:0007669"/>
    <property type="project" value="UniProtKB-KW"/>
</dbReference>
<feature type="binding site" evidence="8">
    <location>
        <begin position="47"/>
        <end position="48"/>
    </location>
    <ligand>
        <name>substrate</name>
    </ligand>
</feature>
<dbReference type="Proteomes" id="UP000324760">
    <property type="component" value="Chromosome"/>
</dbReference>
<feature type="binding site" evidence="8">
    <location>
        <begin position="15"/>
        <end position="16"/>
    </location>
    <ligand>
        <name>substrate</name>
    </ligand>
</feature>
<dbReference type="PROSITE" id="PS00924">
    <property type="entry name" value="ASP_GLU_RACEMASE_2"/>
    <property type="match status" value="1"/>
</dbReference>
<evidence type="ECO:0000256" key="7">
    <source>
        <dbReference type="ARBA" id="ARBA00070053"/>
    </source>
</evidence>
<dbReference type="HAMAP" id="MF_00258">
    <property type="entry name" value="Glu_racemase"/>
    <property type="match status" value="1"/>
</dbReference>
<dbReference type="InterPro" id="IPR001920">
    <property type="entry name" value="Asp/Glu_race"/>
</dbReference>